<evidence type="ECO:0000313" key="2">
    <source>
        <dbReference type="Proteomes" id="UP000192582"/>
    </source>
</evidence>
<dbReference type="EMBL" id="FWWU01000010">
    <property type="protein sequence ID" value="SMB97195.1"/>
    <property type="molecule type" value="Genomic_DNA"/>
</dbReference>
<proteinExistence type="predicted"/>
<protein>
    <submittedName>
        <fullName evidence="1">Uncharacterized protein</fullName>
    </submittedName>
</protein>
<sequence>MLRYEAAAPHILPSAATLRQCAHAGLLNAATDNQGCAGVGRRGGTIHRMTGAPGAEQRLRAALLGSGSAAEALWHLRMACVHFTPVGTRRNAT</sequence>
<evidence type="ECO:0000313" key="1">
    <source>
        <dbReference type="EMBL" id="SMB97195.1"/>
    </source>
</evidence>
<dbReference type="Proteomes" id="UP000192582">
    <property type="component" value="Unassembled WGS sequence"/>
</dbReference>
<accession>A0A1W1VUZ6</accession>
<gene>
    <name evidence="1" type="ORF">SAMN00790413_06406</name>
</gene>
<organism evidence="1 2">
    <name type="scientific">Deinococcus hopiensis KR-140</name>
    <dbReference type="NCBI Taxonomy" id="695939"/>
    <lineage>
        <taxon>Bacteria</taxon>
        <taxon>Thermotogati</taxon>
        <taxon>Deinococcota</taxon>
        <taxon>Deinococci</taxon>
        <taxon>Deinococcales</taxon>
        <taxon>Deinococcaceae</taxon>
        <taxon>Deinococcus</taxon>
    </lineage>
</organism>
<reference evidence="1 2" key="1">
    <citation type="submission" date="2017-04" db="EMBL/GenBank/DDBJ databases">
        <authorList>
            <person name="Afonso C.L."/>
            <person name="Miller P.J."/>
            <person name="Scott M.A."/>
            <person name="Spackman E."/>
            <person name="Goraichik I."/>
            <person name="Dimitrov K.M."/>
            <person name="Suarez D.L."/>
            <person name="Swayne D.E."/>
        </authorList>
    </citation>
    <scope>NUCLEOTIDE SEQUENCE [LARGE SCALE GENOMIC DNA]</scope>
    <source>
        <strain evidence="1 2">KR-140</strain>
    </source>
</reference>
<name>A0A1W1VUZ6_9DEIO</name>
<keyword evidence="2" id="KW-1185">Reference proteome</keyword>
<dbReference type="AlphaFoldDB" id="A0A1W1VUZ6"/>